<organism evidence="2">
    <name type="scientific">Petromyces alliaceus</name>
    <name type="common">Aspergillus alliaceus</name>
    <dbReference type="NCBI Taxonomy" id="209559"/>
    <lineage>
        <taxon>Eukaryota</taxon>
        <taxon>Fungi</taxon>
        <taxon>Dikarya</taxon>
        <taxon>Ascomycota</taxon>
        <taxon>Pezizomycotina</taxon>
        <taxon>Eurotiomycetes</taxon>
        <taxon>Eurotiomycetidae</taxon>
        <taxon>Eurotiales</taxon>
        <taxon>Aspergillaceae</taxon>
        <taxon>Aspergillus</taxon>
        <taxon>Aspergillus subgen. Circumdati</taxon>
    </lineage>
</organism>
<dbReference type="Proteomes" id="UP000326877">
    <property type="component" value="Unassembled WGS sequence"/>
</dbReference>
<evidence type="ECO:0000313" key="2">
    <source>
        <dbReference type="EMBL" id="KAE8386855.1"/>
    </source>
</evidence>
<proteinExistence type="predicted"/>
<accession>A0A5N7BYE1</accession>
<dbReference type="AlphaFoldDB" id="A0A5N7BYE1"/>
<dbReference type="EMBL" id="ML735303">
    <property type="protein sequence ID" value="KAE8386855.1"/>
    <property type="molecule type" value="Genomic_DNA"/>
</dbReference>
<feature type="region of interest" description="Disordered" evidence="1">
    <location>
        <begin position="57"/>
        <end position="81"/>
    </location>
</feature>
<evidence type="ECO:0000256" key="1">
    <source>
        <dbReference type="SAM" id="MobiDB-lite"/>
    </source>
</evidence>
<name>A0A5N7BYE1_PETAA</name>
<reference evidence="2" key="1">
    <citation type="submission" date="2019-04" db="EMBL/GenBank/DDBJ databases">
        <title>Friends and foes A comparative genomics studyof 23 Aspergillus species from section Flavi.</title>
        <authorList>
            <consortium name="DOE Joint Genome Institute"/>
            <person name="Kjaerbolling I."/>
            <person name="Vesth T."/>
            <person name="Frisvad J.C."/>
            <person name="Nybo J.L."/>
            <person name="Theobald S."/>
            <person name="Kildgaard S."/>
            <person name="Isbrandt T."/>
            <person name="Kuo A."/>
            <person name="Sato A."/>
            <person name="Lyhne E.K."/>
            <person name="Kogle M.E."/>
            <person name="Wiebenga A."/>
            <person name="Kun R.S."/>
            <person name="Lubbers R.J."/>
            <person name="Makela M.R."/>
            <person name="Barry K."/>
            <person name="Chovatia M."/>
            <person name="Clum A."/>
            <person name="Daum C."/>
            <person name="Haridas S."/>
            <person name="He G."/>
            <person name="LaButti K."/>
            <person name="Lipzen A."/>
            <person name="Mondo S."/>
            <person name="Riley R."/>
            <person name="Salamov A."/>
            <person name="Simmons B.A."/>
            <person name="Magnuson J.K."/>
            <person name="Henrissat B."/>
            <person name="Mortensen U.H."/>
            <person name="Larsen T.O."/>
            <person name="Devries R.P."/>
            <person name="Grigoriev I.V."/>
            <person name="Machida M."/>
            <person name="Baker S.E."/>
            <person name="Andersen M.R."/>
        </authorList>
    </citation>
    <scope>NUCLEOTIDE SEQUENCE [LARGE SCALE GENOMIC DNA]</scope>
    <source>
        <strain evidence="2">IBT 14317</strain>
    </source>
</reference>
<sequence length="81" mass="9084">MMTNIQILVRDRELSIPPHLGTQGRNRQRHHTVPINEGQRMSIMITQKRECIHIPVSPAPSVKRAPKSPLSARRALGASSQ</sequence>
<protein>
    <submittedName>
        <fullName evidence="2">Uncharacterized protein</fullName>
    </submittedName>
</protein>
<gene>
    <name evidence="2" type="ORF">BDV23DRAFT_136308</name>
</gene>